<dbReference type="InterPro" id="IPR026350">
    <property type="entry name" value="GxxExxY"/>
</dbReference>
<dbReference type="Pfam" id="PF13366">
    <property type="entry name" value="PDDEXK_3"/>
    <property type="match status" value="1"/>
</dbReference>
<dbReference type="NCBIfam" id="TIGR04256">
    <property type="entry name" value="GxxExxY"/>
    <property type="match status" value="1"/>
</dbReference>
<protein>
    <recommendedName>
        <fullName evidence="2">GxxExxY protein</fullName>
    </recommendedName>
</protein>
<name>X0UYQ0_9ZZZZ</name>
<reference evidence="1" key="1">
    <citation type="journal article" date="2014" name="Front. Microbiol.">
        <title>High frequency of phylogenetically diverse reductive dehalogenase-homologous genes in deep subseafloor sedimentary metagenomes.</title>
        <authorList>
            <person name="Kawai M."/>
            <person name="Futagami T."/>
            <person name="Toyoda A."/>
            <person name="Takaki Y."/>
            <person name="Nishi S."/>
            <person name="Hori S."/>
            <person name="Arai W."/>
            <person name="Tsubouchi T."/>
            <person name="Morono Y."/>
            <person name="Uchiyama I."/>
            <person name="Ito T."/>
            <person name="Fujiyama A."/>
            <person name="Inagaki F."/>
            <person name="Takami H."/>
        </authorList>
    </citation>
    <scope>NUCLEOTIDE SEQUENCE</scope>
    <source>
        <strain evidence="1">Expedition CK06-06</strain>
    </source>
</reference>
<gene>
    <name evidence="1" type="ORF">S01H1_19340</name>
</gene>
<dbReference type="AlphaFoldDB" id="X0UYQ0"/>
<proteinExistence type="predicted"/>
<accession>X0UYQ0</accession>
<evidence type="ECO:0008006" key="2">
    <source>
        <dbReference type="Google" id="ProtNLM"/>
    </source>
</evidence>
<evidence type="ECO:0000313" key="1">
    <source>
        <dbReference type="EMBL" id="GAF93535.1"/>
    </source>
</evidence>
<organism evidence="1">
    <name type="scientific">marine sediment metagenome</name>
    <dbReference type="NCBI Taxonomy" id="412755"/>
    <lineage>
        <taxon>unclassified sequences</taxon>
        <taxon>metagenomes</taxon>
        <taxon>ecological metagenomes</taxon>
    </lineage>
</organism>
<dbReference type="EMBL" id="BARS01010435">
    <property type="protein sequence ID" value="GAF93535.1"/>
    <property type="molecule type" value="Genomic_DNA"/>
</dbReference>
<sequence length="155" mass="17227">MPLRQNSGQASAVRDFTAEIAEIAEVKLKINKITEGIIGAAIDVHRELGPGLLESAYEACLVYELMEHGFNVERQKSLPITYKGNQVDCGYRIDLLVEGHVIVELKAVDRLESVHDAQLLSYLKLSGCKVGLLINFNVKMLKDGIRRLVHGLDEK</sequence>
<comment type="caution">
    <text evidence="1">The sequence shown here is derived from an EMBL/GenBank/DDBJ whole genome shotgun (WGS) entry which is preliminary data.</text>
</comment>